<dbReference type="GO" id="GO:0009060">
    <property type="term" value="P:aerobic respiration"/>
    <property type="evidence" value="ECO:0007669"/>
    <property type="project" value="InterPro"/>
</dbReference>
<feature type="transmembrane region" description="Helical" evidence="2">
    <location>
        <begin position="50"/>
        <end position="71"/>
    </location>
</feature>
<dbReference type="RefSeq" id="WP_112112157.1">
    <property type="nucleotide sequence ID" value="NZ_QLSZ01000001.1"/>
</dbReference>
<feature type="transmembrane region" description="Helical" evidence="2">
    <location>
        <begin position="142"/>
        <end position="159"/>
    </location>
</feature>
<feature type="transmembrane region" description="Helical" evidence="2">
    <location>
        <begin position="245"/>
        <end position="266"/>
    </location>
</feature>
<keyword evidence="2" id="KW-1133">Transmembrane helix</keyword>
<feature type="transmembrane region" description="Helical" evidence="2">
    <location>
        <begin position="321"/>
        <end position="343"/>
    </location>
</feature>
<dbReference type="Gene3D" id="1.20.210.10">
    <property type="entry name" value="Cytochrome c oxidase-like, subunit I domain"/>
    <property type="match status" value="1"/>
</dbReference>
<feature type="transmembrane region" description="Helical" evidence="2">
    <location>
        <begin position="112"/>
        <end position="130"/>
    </location>
</feature>
<dbReference type="PROSITE" id="PS50855">
    <property type="entry name" value="COX1"/>
    <property type="match status" value="1"/>
</dbReference>
<dbReference type="GO" id="GO:0016020">
    <property type="term" value="C:membrane"/>
    <property type="evidence" value="ECO:0007669"/>
    <property type="project" value="InterPro"/>
</dbReference>
<reference evidence="4 5" key="1">
    <citation type="submission" date="2018-06" db="EMBL/GenBank/DDBJ databases">
        <title>Genomic Encyclopedia of Archaeal and Bacterial Type Strains, Phase II (KMG-II): from individual species to whole genera.</title>
        <authorList>
            <person name="Goeker M."/>
        </authorList>
    </citation>
    <scope>NUCLEOTIDE SEQUENCE [LARGE SCALE GENOMIC DNA]</scope>
    <source>
        <strain evidence="4 5">DSM 25663</strain>
    </source>
</reference>
<gene>
    <name evidence="4" type="ORF">CLV55_101525</name>
</gene>
<evidence type="ECO:0000256" key="2">
    <source>
        <dbReference type="SAM" id="Phobius"/>
    </source>
</evidence>
<feature type="transmembrane region" description="Helical" evidence="2">
    <location>
        <begin position="188"/>
        <end position="207"/>
    </location>
</feature>
<organism evidence="4 5">
    <name type="scientific">Flavobacterium aciduliphilum</name>
    <dbReference type="NCBI Taxonomy" id="1101402"/>
    <lineage>
        <taxon>Bacteria</taxon>
        <taxon>Pseudomonadati</taxon>
        <taxon>Bacteroidota</taxon>
        <taxon>Flavobacteriia</taxon>
        <taxon>Flavobacteriales</taxon>
        <taxon>Flavobacteriaceae</taxon>
        <taxon>Flavobacterium</taxon>
    </lineage>
</organism>
<protein>
    <submittedName>
        <fullName evidence="4">Nitric oxide reductase subunit B</fullName>
    </submittedName>
</protein>
<dbReference type="OrthoDB" id="9767153at2"/>
<dbReference type="GO" id="GO:0004129">
    <property type="term" value="F:cytochrome-c oxidase activity"/>
    <property type="evidence" value="ECO:0007669"/>
    <property type="project" value="InterPro"/>
</dbReference>
<feature type="transmembrane region" description="Helical" evidence="2">
    <location>
        <begin position="400"/>
        <end position="427"/>
    </location>
</feature>
<feature type="domain" description="Cytochrome oxidase subunit I profile" evidence="3">
    <location>
        <begin position="1"/>
        <end position="378"/>
    </location>
</feature>
<feature type="transmembrane region" description="Helical" evidence="2">
    <location>
        <begin position="83"/>
        <end position="100"/>
    </location>
</feature>
<dbReference type="InterPro" id="IPR036927">
    <property type="entry name" value="Cyt_c_oxase-like_su1_sf"/>
</dbReference>
<dbReference type="SUPFAM" id="SSF81442">
    <property type="entry name" value="Cytochrome c oxidase subunit I-like"/>
    <property type="match status" value="1"/>
</dbReference>
<keyword evidence="1" id="KW-0813">Transport</keyword>
<name>A0A328YQA7_9FLAO</name>
<evidence type="ECO:0000313" key="4">
    <source>
        <dbReference type="EMBL" id="RAR75820.1"/>
    </source>
</evidence>
<feature type="transmembrane region" description="Helical" evidence="2">
    <location>
        <begin position="363"/>
        <end position="380"/>
    </location>
</feature>
<feature type="transmembrane region" description="Helical" evidence="2">
    <location>
        <begin position="286"/>
        <end position="309"/>
    </location>
</feature>
<keyword evidence="1" id="KW-0679">Respiratory chain</keyword>
<evidence type="ECO:0000313" key="5">
    <source>
        <dbReference type="Proteomes" id="UP000248840"/>
    </source>
</evidence>
<dbReference type="InterPro" id="IPR000883">
    <property type="entry name" value="Cyt_C_Oxase_1"/>
</dbReference>
<dbReference type="Pfam" id="PF00115">
    <property type="entry name" value="COX1"/>
    <property type="match status" value="1"/>
</dbReference>
<dbReference type="InterPro" id="IPR023616">
    <property type="entry name" value="Cyt_c_oxase-like_su1_dom"/>
</dbReference>
<dbReference type="EMBL" id="QLSZ01000001">
    <property type="protein sequence ID" value="RAR75820.1"/>
    <property type="molecule type" value="Genomic_DNA"/>
</dbReference>
<evidence type="ECO:0000259" key="3">
    <source>
        <dbReference type="PROSITE" id="PS50855"/>
    </source>
</evidence>
<keyword evidence="2" id="KW-0472">Membrane</keyword>
<dbReference type="Proteomes" id="UP000248840">
    <property type="component" value="Unassembled WGS sequence"/>
</dbReference>
<proteinExistence type="predicted"/>
<evidence type="ECO:0000256" key="1">
    <source>
        <dbReference type="ARBA" id="ARBA00022660"/>
    </source>
</evidence>
<keyword evidence="5" id="KW-1185">Reference proteome</keyword>
<keyword evidence="1" id="KW-0249">Electron transport</keyword>
<feature type="transmembrane region" description="Helical" evidence="2">
    <location>
        <begin position="9"/>
        <end position="30"/>
    </location>
</feature>
<feature type="transmembrane region" description="Helical" evidence="2">
    <location>
        <begin position="219"/>
        <end position="239"/>
    </location>
</feature>
<keyword evidence="2" id="KW-0812">Transmembrane</keyword>
<accession>A0A328YQA7</accession>
<dbReference type="GO" id="GO:0020037">
    <property type="term" value="F:heme binding"/>
    <property type="evidence" value="ECO:0007669"/>
    <property type="project" value="InterPro"/>
</dbReference>
<comment type="caution">
    <text evidence="4">The sequence shown here is derived from an EMBL/GenBank/DDBJ whole genome shotgun (WGS) entry which is preliminary data.</text>
</comment>
<dbReference type="AlphaFoldDB" id="A0A328YQA7"/>
<sequence length="441" mass="51763">MKTDKYPLYFIYIGLISLLFGLLCGLLAGFQYVIPNFIKEILPFNAVRPLHTLFVVSWILLSAIGGIYYYIKPRNLLLIKVHFWLFVFTGIGIIISFLSKNFAGKEYLEFPSYFYFPIVVGWILFGINYYKTMLPSFKNWPIYYWMWATGIAFMIYHFTEAHLWLLPYFRDHFIQNISLQWKSGGSYVGSWNMLVYGTSLFVMSKISNDDSYANSKKAFFFYFLGLTNLMFGWAHHIYIIPSAPWIRYLAYAISMTEWIILFSIIYDWKKNLSKEKQTKFLLTYRLMILADFWVFLNIILALLISIPSINLFTHGTHITVAHSMGTTIGINTLILLSSIAYILESENKFTFISEKRIRNGIKIFNISFFLFWASLLLMGIKKGYWTFFSKNESFNQLQDSLHWIYILFVIFGLGILVGLNIIVFEYLKNIKSISKNNSNLW</sequence>